<dbReference type="Proteomes" id="UP001370490">
    <property type="component" value="Unassembled WGS sequence"/>
</dbReference>
<keyword evidence="3" id="KW-0479">Metal-binding</keyword>
<protein>
    <submittedName>
        <fullName evidence="6">Cytochrome P450</fullName>
    </submittedName>
</protein>
<name>A0AAN8W2V4_9MAGN</name>
<dbReference type="InterPro" id="IPR036396">
    <property type="entry name" value="Cyt_P450_sf"/>
</dbReference>
<comment type="caution">
    <text evidence="6">The sequence shown here is derived from an EMBL/GenBank/DDBJ whole genome shotgun (WGS) entry which is preliminary data.</text>
</comment>
<dbReference type="PANTHER" id="PTHR24296">
    <property type="entry name" value="CYTOCHROME P450"/>
    <property type="match status" value="1"/>
</dbReference>
<keyword evidence="5" id="KW-0408">Iron</keyword>
<evidence type="ECO:0000256" key="1">
    <source>
        <dbReference type="ARBA" id="ARBA00001971"/>
    </source>
</evidence>
<dbReference type="EMBL" id="JBAMMX010000005">
    <property type="protein sequence ID" value="KAK6940716.1"/>
    <property type="molecule type" value="Genomic_DNA"/>
</dbReference>
<dbReference type="GO" id="GO:0020037">
    <property type="term" value="F:heme binding"/>
    <property type="evidence" value="ECO:0007669"/>
    <property type="project" value="InterPro"/>
</dbReference>
<keyword evidence="7" id="KW-1185">Reference proteome</keyword>
<dbReference type="GO" id="GO:0016705">
    <property type="term" value="F:oxidoreductase activity, acting on paired donors, with incorporation or reduction of molecular oxygen"/>
    <property type="evidence" value="ECO:0007669"/>
    <property type="project" value="InterPro"/>
</dbReference>
<gene>
    <name evidence="6" type="ORF">RJ641_030247</name>
</gene>
<accession>A0AAN8W2V4</accession>
<evidence type="ECO:0000256" key="3">
    <source>
        <dbReference type="ARBA" id="ARBA00022723"/>
    </source>
</evidence>
<comment type="similarity">
    <text evidence="2">Belongs to the cytochrome P450 family.</text>
</comment>
<comment type="cofactor">
    <cofactor evidence="1">
        <name>heme</name>
        <dbReference type="ChEBI" id="CHEBI:30413"/>
    </cofactor>
</comment>
<evidence type="ECO:0000256" key="4">
    <source>
        <dbReference type="ARBA" id="ARBA00023002"/>
    </source>
</evidence>
<proteinExistence type="inferred from homology"/>
<keyword evidence="4" id="KW-0560">Oxidoreductase</keyword>
<dbReference type="AlphaFoldDB" id="A0AAN8W2V4"/>
<dbReference type="Pfam" id="PF00067">
    <property type="entry name" value="p450"/>
    <property type="match status" value="1"/>
</dbReference>
<evidence type="ECO:0000256" key="5">
    <source>
        <dbReference type="ARBA" id="ARBA00023004"/>
    </source>
</evidence>
<dbReference type="InterPro" id="IPR001128">
    <property type="entry name" value="Cyt_P450"/>
</dbReference>
<organism evidence="6 7">
    <name type="scientific">Dillenia turbinata</name>
    <dbReference type="NCBI Taxonomy" id="194707"/>
    <lineage>
        <taxon>Eukaryota</taxon>
        <taxon>Viridiplantae</taxon>
        <taxon>Streptophyta</taxon>
        <taxon>Embryophyta</taxon>
        <taxon>Tracheophyta</taxon>
        <taxon>Spermatophyta</taxon>
        <taxon>Magnoliopsida</taxon>
        <taxon>eudicotyledons</taxon>
        <taxon>Gunneridae</taxon>
        <taxon>Pentapetalae</taxon>
        <taxon>Dilleniales</taxon>
        <taxon>Dilleniaceae</taxon>
        <taxon>Dillenia</taxon>
    </lineage>
</organism>
<dbReference type="GO" id="GO:0005506">
    <property type="term" value="F:iron ion binding"/>
    <property type="evidence" value="ECO:0007669"/>
    <property type="project" value="InterPro"/>
</dbReference>
<evidence type="ECO:0000313" key="7">
    <source>
        <dbReference type="Proteomes" id="UP001370490"/>
    </source>
</evidence>
<dbReference type="Gene3D" id="1.10.630.10">
    <property type="entry name" value="Cytochrome P450"/>
    <property type="match status" value="1"/>
</dbReference>
<dbReference type="GO" id="GO:0004497">
    <property type="term" value="F:monooxygenase activity"/>
    <property type="evidence" value="ECO:0007669"/>
    <property type="project" value="InterPro"/>
</dbReference>
<reference evidence="6 7" key="1">
    <citation type="submission" date="2023-12" db="EMBL/GenBank/DDBJ databases">
        <title>A high-quality genome assembly for Dillenia turbinata (Dilleniales).</title>
        <authorList>
            <person name="Chanderbali A."/>
        </authorList>
    </citation>
    <scope>NUCLEOTIDE SEQUENCE [LARGE SCALE GENOMIC DNA]</scope>
    <source>
        <strain evidence="6">LSX21</strain>
        <tissue evidence="6">Leaf</tissue>
    </source>
</reference>
<sequence length="143" mass="16348">MKILNFGSERKLKIAASEVRKFAQKIVREKKEELEKKSEIDSVDLLSRFQISGKDSTSAALTWFFWLLSKNSNVEEEIWKEIGGKTKAPVFDEVKDMVYTRASLCESIRLYPPIPFDSKVAESDDILPDGKVVKKGMRVTYVP</sequence>
<evidence type="ECO:0000256" key="2">
    <source>
        <dbReference type="ARBA" id="ARBA00010617"/>
    </source>
</evidence>
<evidence type="ECO:0000313" key="6">
    <source>
        <dbReference type="EMBL" id="KAK6940716.1"/>
    </source>
</evidence>
<dbReference type="SUPFAM" id="SSF48264">
    <property type="entry name" value="Cytochrome P450"/>
    <property type="match status" value="1"/>
</dbReference>